<dbReference type="EMBL" id="FOXF01000058">
    <property type="protein sequence ID" value="SFP69710.1"/>
    <property type="molecule type" value="Genomic_DNA"/>
</dbReference>
<proteinExistence type="predicted"/>
<evidence type="ECO:0000256" key="1">
    <source>
        <dbReference type="SAM" id="Coils"/>
    </source>
</evidence>
<dbReference type="Gene3D" id="3.90.1750.20">
    <property type="entry name" value="Putative Large Serine Recombinase, Chain B, Domain 2"/>
    <property type="match status" value="1"/>
</dbReference>
<evidence type="ECO:0000313" key="5">
    <source>
        <dbReference type="Proteomes" id="UP000243745"/>
    </source>
</evidence>
<dbReference type="GO" id="GO:0000150">
    <property type="term" value="F:DNA strand exchange activity"/>
    <property type="evidence" value="ECO:0007669"/>
    <property type="project" value="InterPro"/>
</dbReference>
<sequence>MKKVITIEPANAHQPKKRLRVAAYCRVSSSMADQLVSLETQKAHYEEYIASNREWEFAGLYYDEGLSGTKKEKRPALLQMMTDCENGKIDFIVTKSLSRFARNTTDCLELVRRLQELHIPVYFEKENLNTGSMETELFLSVMSSLAESESVSISENSKWGVRHRFENGSFKFSYAPYGYTLADGELVIKEDEAEWVRFIFNEALTGKSARQIAATLNEKKVPAKRKGTWTAASVLWILRNERYKGDCLYQKTYTDFRLRRHLNHGEVDQFYEENHHDAIVSREVFEAVGNVISHEQQEKNRSEGNSKYQNRYAFSGKLICGECGAFFKRRINITGRLKYPAWVCSVHHKDGSRCSMKYVREAALETAFTTMMNKLIFGRKEVLQTLLDNLTTQSHKSRLSRIDVVERTLNEMQERRRNLTSIMTKGYLDPATFTRESNEIMVETEKLTAERDQLKSEINGELTKTESLRDLIRFTGKSEMLSDFDAGLFERYVDHAVVSSRTELELHLKCGMKVKETIE</sequence>
<dbReference type="InterPro" id="IPR011109">
    <property type="entry name" value="DNA_bind_recombinase_dom"/>
</dbReference>
<evidence type="ECO:0000259" key="3">
    <source>
        <dbReference type="PROSITE" id="PS51737"/>
    </source>
</evidence>
<dbReference type="Proteomes" id="UP000243745">
    <property type="component" value="Unassembled WGS sequence"/>
</dbReference>
<gene>
    <name evidence="4" type="ORF">SAMN02910344_02083</name>
</gene>
<dbReference type="PROSITE" id="PS51736">
    <property type="entry name" value="RECOMBINASES_3"/>
    <property type="match status" value="1"/>
</dbReference>
<evidence type="ECO:0000313" key="4">
    <source>
        <dbReference type="EMBL" id="SFP69710.1"/>
    </source>
</evidence>
<protein>
    <submittedName>
        <fullName evidence="4">Site-specific DNA recombinase</fullName>
    </submittedName>
</protein>
<dbReference type="InterPro" id="IPR006119">
    <property type="entry name" value="Resolv_N"/>
</dbReference>
<feature type="domain" description="Resolvase/invertase-type recombinase catalytic" evidence="2">
    <location>
        <begin position="20"/>
        <end position="168"/>
    </location>
</feature>
<dbReference type="Pfam" id="PF07508">
    <property type="entry name" value="Recombinase"/>
    <property type="match status" value="1"/>
</dbReference>
<dbReference type="PANTHER" id="PTHR30461:SF23">
    <property type="entry name" value="DNA RECOMBINASE-RELATED"/>
    <property type="match status" value="1"/>
</dbReference>
<organism evidence="4 5">
    <name type="scientific">Ruminobacter amylophilus</name>
    <dbReference type="NCBI Taxonomy" id="867"/>
    <lineage>
        <taxon>Bacteria</taxon>
        <taxon>Pseudomonadati</taxon>
        <taxon>Pseudomonadota</taxon>
        <taxon>Gammaproteobacteria</taxon>
        <taxon>Aeromonadales</taxon>
        <taxon>Succinivibrionaceae</taxon>
        <taxon>Ruminobacter</taxon>
    </lineage>
</organism>
<dbReference type="PROSITE" id="PS51737">
    <property type="entry name" value="RECOMBINASE_DNA_BIND"/>
    <property type="match status" value="1"/>
</dbReference>
<dbReference type="PANTHER" id="PTHR30461">
    <property type="entry name" value="DNA-INVERTASE FROM LAMBDOID PROPHAGE"/>
    <property type="match status" value="1"/>
</dbReference>
<keyword evidence="1" id="KW-0175">Coiled coil</keyword>
<keyword evidence="5" id="KW-1185">Reference proteome</keyword>
<dbReference type="Pfam" id="PF00239">
    <property type="entry name" value="Resolvase"/>
    <property type="match status" value="1"/>
</dbReference>
<dbReference type="InterPro" id="IPR025827">
    <property type="entry name" value="Zn_ribbon_recom_dom"/>
</dbReference>
<dbReference type="Pfam" id="PF13408">
    <property type="entry name" value="Zn_ribbon_recom"/>
    <property type="match status" value="1"/>
</dbReference>
<dbReference type="OrthoDB" id="9786476at2"/>
<dbReference type="SUPFAM" id="SSF53041">
    <property type="entry name" value="Resolvase-like"/>
    <property type="match status" value="1"/>
</dbReference>
<dbReference type="InterPro" id="IPR036162">
    <property type="entry name" value="Resolvase-like_N_sf"/>
</dbReference>
<dbReference type="CDD" id="cd00338">
    <property type="entry name" value="Ser_Recombinase"/>
    <property type="match status" value="1"/>
</dbReference>
<dbReference type="RefSeq" id="WP_093143468.1">
    <property type="nucleotide sequence ID" value="NZ_FOXF01000058.1"/>
</dbReference>
<dbReference type="AlphaFoldDB" id="A0A662ZJP8"/>
<feature type="coiled-coil region" evidence="1">
    <location>
        <begin position="402"/>
        <end position="457"/>
    </location>
</feature>
<reference evidence="4 5" key="1">
    <citation type="submission" date="2016-10" db="EMBL/GenBank/DDBJ databases">
        <authorList>
            <person name="Varghese N."/>
            <person name="Submissions S."/>
        </authorList>
    </citation>
    <scope>NUCLEOTIDE SEQUENCE [LARGE SCALE GENOMIC DNA]</scope>
    <source>
        <strain evidence="4 5">DSM 1361</strain>
    </source>
</reference>
<accession>A0A662ZJP8</accession>
<evidence type="ECO:0000259" key="2">
    <source>
        <dbReference type="PROSITE" id="PS51736"/>
    </source>
</evidence>
<dbReference type="Gene3D" id="3.40.50.1390">
    <property type="entry name" value="Resolvase, N-terminal catalytic domain"/>
    <property type="match status" value="1"/>
</dbReference>
<dbReference type="SMART" id="SM00857">
    <property type="entry name" value="Resolvase"/>
    <property type="match status" value="1"/>
</dbReference>
<dbReference type="InterPro" id="IPR038109">
    <property type="entry name" value="DNA_bind_recomb_sf"/>
</dbReference>
<name>A0A662ZJP8_9GAMM</name>
<feature type="domain" description="Recombinase" evidence="3">
    <location>
        <begin position="176"/>
        <end position="298"/>
    </location>
</feature>
<dbReference type="GO" id="GO:0003677">
    <property type="term" value="F:DNA binding"/>
    <property type="evidence" value="ECO:0007669"/>
    <property type="project" value="InterPro"/>
</dbReference>
<dbReference type="InterPro" id="IPR050639">
    <property type="entry name" value="SSR_resolvase"/>
</dbReference>